<keyword evidence="2" id="KW-1185">Reference proteome</keyword>
<organism evidence="1 2">
    <name type="scientific">Dendrothele bispora (strain CBS 962.96)</name>
    <dbReference type="NCBI Taxonomy" id="1314807"/>
    <lineage>
        <taxon>Eukaryota</taxon>
        <taxon>Fungi</taxon>
        <taxon>Dikarya</taxon>
        <taxon>Basidiomycota</taxon>
        <taxon>Agaricomycotina</taxon>
        <taxon>Agaricomycetes</taxon>
        <taxon>Agaricomycetidae</taxon>
        <taxon>Agaricales</taxon>
        <taxon>Agaricales incertae sedis</taxon>
        <taxon>Dendrothele</taxon>
    </lineage>
</organism>
<gene>
    <name evidence="1" type="ORF">K435DRAFT_908094</name>
</gene>
<protein>
    <submittedName>
        <fullName evidence="1">Uncharacterized protein</fullName>
    </submittedName>
</protein>
<proteinExistence type="predicted"/>
<dbReference type="AlphaFoldDB" id="A0A4V4HEM3"/>
<reference evidence="1 2" key="1">
    <citation type="journal article" date="2019" name="Nat. Ecol. Evol.">
        <title>Megaphylogeny resolves global patterns of mushroom evolution.</title>
        <authorList>
            <person name="Varga T."/>
            <person name="Krizsan K."/>
            <person name="Foldi C."/>
            <person name="Dima B."/>
            <person name="Sanchez-Garcia M."/>
            <person name="Sanchez-Ramirez S."/>
            <person name="Szollosi G.J."/>
            <person name="Szarkandi J.G."/>
            <person name="Papp V."/>
            <person name="Albert L."/>
            <person name="Andreopoulos W."/>
            <person name="Angelini C."/>
            <person name="Antonin V."/>
            <person name="Barry K.W."/>
            <person name="Bougher N.L."/>
            <person name="Buchanan P."/>
            <person name="Buyck B."/>
            <person name="Bense V."/>
            <person name="Catcheside P."/>
            <person name="Chovatia M."/>
            <person name="Cooper J."/>
            <person name="Damon W."/>
            <person name="Desjardin D."/>
            <person name="Finy P."/>
            <person name="Geml J."/>
            <person name="Haridas S."/>
            <person name="Hughes K."/>
            <person name="Justo A."/>
            <person name="Karasinski D."/>
            <person name="Kautmanova I."/>
            <person name="Kiss B."/>
            <person name="Kocsube S."/>
            <person name="Kotiranta H."/>
            <person name="LaButti K.M."/>
            <person name="Lechner B.E."/>
            <person name="Liimatainen K."/>
            <person name="Lipzen A."/>
            <person name="Lukacs Z."/>
            <person name="Mihaltcheva S."/>
            <person name="Morgado L.N."/>
            <person name="Niskanen T."/>
            <person name="Noordeloos M.E."/>
            <person name="Ohm R.A."/>
            <person name="Ortiz-Santana B."/>
            <person name="Ovrebo C."/>
            <person name="Racz N."/>
            <person name="Riley R."/>
            <person name="Savchenko A."/>
            <person name="Shiryaev A."/>
            <person name="Soop K."/>
            <person name="Spirin V."/>
            <person name="Szebenyi C."/>
            <person name="Tomsovsky M."/>
            <person name="Tulloss R.E."/>
            <person name="Uehling J."/>
            <person name="Grigoriev I.V."/>
            <person name="Vagvolgyi C."/>
            <person name="Papp T."/>
            <person name="Martin F.M."/>
            <person name="Miettinen O."/>
            <person name="Hibbett D.S."/>
            <person name="Nagy L.G."/>
        </authorList>
    </citation>
    <scope>NUCLEOTIDE SEQUENCE [LARGE SCALE GENOMIC DNA]</scope>
    <source>
        <strain evidence="1 2">CBS 962.96</strain>
    </source>
</reference>
<dbReference type="Proteomes" id="UP000297245">
    <property type="component" value="Unassembled WGS sequence"/>
</dbReference>
<feature type="non-terminal residue" evidence="1">
    <location>
        <position position="1180"/>
    </location>
</feature>
<evidence type="ECO:0000313" key="1">
    <source>
        <dbReference type="EMBL" id="THU91665.1"/>
    </source>
</evidence>
<evidence type="ECO:0000313" key="2">
    <source>
        <dbReference type="Proteomes" id="UP000297245"/>
    </source>
</evidence>
<accession>A0A4V4HEM3</accession>
<sequence length="1180" mass="132730">MSLPILLEVFGKRGASIAPLVPLPHRCSAFMARALPSSDTASLRGFRRSIREVVDRYFDFEPFMDALTLAGGLVTGSVANYVACPSTPLSPTTMDVIVPFGGFDVMVKSLTEYGYKYRDEAVMNPWKGTATSVHLFWFPKRRNRTPAPEKTIQVIRCKDVPYAVYTHLLSSPSTHETTFFSPSAWVTFYPGLYEASQSWVRWSDKVNVLIRDRELTAAHAGFTPISSNETWTAKCTVCPSQARSFLNAAGIHGVVYNRQRRRDDVYGLDLENSYATTHLKWSACPYAVDFPPRHPPIFFAPSEEGVLESWIKQARLKSVSAILIRPSLPPVLLPLPLEPNAGIKFTLDNAMAELWFCRPSPVVWSLEPCRTTVALDEDEGPSSVSCSVYVSVPDRRAFEDGEREHQSSILVVKHTDVEFRQFSERAKEAVHYAIRERVIRVTSPYVPNPDLLSNFFALLDATRGMILGTIPLQVAGLPVQDDQFMIIAVPIIYHEVWYFWARTFGWEWVNKELGVHEEITSVDMYSYNGLSILLVTSPRRTAINVVGSFRETASMNFLTATRLYVGFPDLTFNLLSCPLLGTDVGWKAGWGALKNFSNAPLWVPGMPCFWEPLSWWKSASVSYLAWGGYGTGERRDRDLPADTDRGDIVEMVCAVYSSWHELQGKVLDIVADGTVLGIRRDNRGVLRVDYKRGFDLDESRTWQPEWETILLRYFLQHELVPFFNMQEDTGVVISGSSVLQFFTGCQWESDLDLYVLLTGCRSAGMFILSCNYRFVPRSDQDSDFTVAMDDVFISSVAIGAPSDYDAHGIVTVFNFKRGNKTIQLVACRSSIVEVILGFHSSETFGWEWVNKELGVHEEITSVDTYSYNGLSILLVTSPRRTAINVVGSFRETASMNFLTATRLYVGFPDLTFNLLSCPLLGTDVGWKAGWGALKNFSNAPLWVPGMPCFWEPLSWWKSASVSYLAWGGYGTGERRDRDLPADTDRGDIVEMVCAVYSSWHELQGKVLDIVADGTVLGIRRDNRGVLRVDYKRGFDLDESRTWQPEWETILLRYFLQHELVPFFNMQEDTGVVISGSSVLQFFTGCQWESDLDLYVLLTGCRSAGMFILSCNYRFVPRSDQDSDFTVAMDDVFISSVAIGAPSDYDAHGIVTVFNFKRGNKTIQLVACRSSIVEVILGFHS</sequence>
<dbReference type="EMBL" id="ML179300">
    <property type="protein sequence ID" value="THU91665.1"/>
    <property type="molecule type" value="Genomic_DNA"/>
</dbReference>
<name>A0A4V4HEM3_DENBC</name>